<dbReference type="Proteomes" id="UP001054945">
    <property type="component" value="Unassembled WGS sequence"/>
</dbReference>
<sequence>MQEVIDIGRLIRERNTLPIKYPLSELVVVHEDSQYLDDVKSLEKYIVEELNIKTLTVTKEKQNYGVVLRAEPDVKEIGKKFRSESKKISQAVKELSGQDLHHFVTEGQIVVCGQTLGQSDIRLMHSFSGEKANELSQKYQVHSAGEVLVLLDVTRNQEMMDEGTAREVINRIQKLRKKAHLVPSDPITVYVGVKPPSHNLSNVVTNFGEFISNTLKVPLQLLPSQTPPGVIIEETSQIKDAALEIVICTPNGITPSNQQKEPESDKRKKLKIHHENNIENGEPVCKFVNIELCDVGTCSVLLENPKGKYILSGDALIRQVQVVFGIHGKRPELYLSSDKTKPLNNLSEKEVLNLHKRTLYAYLS</sequence>
<comment type="caution">
    <text evidence="2">The sequence shown here is derived from an EMBL/GenBank/DDBJ whole genome shotgun (WGS) entry which is preliminary data.</text>
</comment>
<feature type="domain" description="Isoleucine--tRNA ligase cytoplasmic ubiquitin-like" evidence="1">
    <location>
        <begin position="282"/>
        <end position="361"/>
    </location>
</feature>
<keyword evidence="3" id="KW-1185">Reference proteome</keyword>
<dbReference type="Pfam" id="PF23567">
    <property type="entry name" value="Ubiquitin_IARS1"/>
    <property type="match status" value="1"/>
</dbReference>
<evidence type="ECO:0000313" key="3">
    <source>
        <dbReference type="Proteomes" id="UP001054945"/>
    </source>
</evidence>
<keyword evidence="2" id="KW-0436">Ligase</keyword>
<dbReference type="PANTHER" id="PTHR42780">
    <property type="entry name" value="SOLEUCYL-TRNA SYNTHETASE"/>
    <property type="match status" value="1"/>
</dbReference>
<dbReference type="SUPFAM" id="SSF47323">
    <property type="entry name" value="Anticodon-binding domain of a subclass of class I aminoacyl-tRNA synthetases"/>
    <property type="match status" value="1"/>
</dbReference>
<dbReference type="GO" id="GO:0006428">
    <property type="term" value="P:isoleucyl-tRNA aminoacylation"/>
    <property type="evidence" value="ECO:0007669"/>
    <property type="project" value="TreeGrafter"/>
</dbReference>
<dbReference type="PANTHER" id="PTHR42780:SF1">
    <property type="entry name" value="ISOLEUCINE--TRNA LIGASE, CYTOPLASMIC"/>
    <property type="match status" value="1"/>
</dbReference>
<organism evidence="2 3">
    <name type="scientific">Caerostris extrusa</name>
    <name type="common">Bark spider</name>
    <name type="synonym">Caerostris bankana</name>
    <dbReference type="NCBI Taxonomy" id="172846"/>
    <lineage>
        <taxon>Eukaryota</taxon>
        <taxon>Metazoa</taxon>
        <taxon>Ecdysozoa</taxon>
        <taxon>Arthropoda</taxon>
        <taxon>Chelicerata</taxon>
        <taxon>Arachnida</taxon>
        <taxon>Araneae</taxon>
        <taxon>Araneomorphae</taxon>
        <taxon>Entelegynae</taxon>
        <taxon>Araneoidea</taxon>
        <taxon>Araneidae</taxon>
        <taxon>Caerostris</taxon>
    </lineage>
</organism>
<dbReference type="InterPro" id="IPR057033">
    <property type="entry name" value="Ubiquitin_IARS1"/>
</dbReference>
<reference evidence="2 3" key="1">
    <citation type="submission" date="2021-06" db="EMBL/GenBank/DDBJ databases">
        <title>Caerostris extrusa draft genome.</title>
        <authorList>
            <person name="Kono N."/>
            <person name="Arakawa K."/>
        </authorList>
    </citation>
    <scope>NUCLEOTIDE SEQUENCE [LARGE SCALE GENOMIC DNA]</scope>
</reference>
<protein>
    <submittedName>
        <fullName evidence="2">Isoleucine--tRNA ligase, cytoplasmic</fullName>
    </submittedName>
</protein>
<accession>A0AAV4PGE5</accession>
<evidence type="ECO:0000259" key="1">
    <source>
        <dbReference type="Pfam" id="PF23567"/>
    </source>
</evidence>
<dbReference type="GO" id="GO:0004822">
    <property type="term" value="F:isoleucine-tRNA ligase activity"/>
    <property type="evidence" value="ECO:0007669"/>
    <property type="project" value="InterPro"/>
</dbReference>
<dbReference type="InterPro" id="IPR009080">
    <property type="entry name" value="tRNAsynth_Ia_anticodon-bd"/>
</dbReference>
<dbReference type="Pfam" id="PF19302">
    <property type="entry name" value="DUF5915"/>
    <property type="match status" value="1"/>
</dbReference>
<dbReference type="EMBL" id="BPLR01004535">
    <property type="protein sequence ID" value="GIX95595.1"/>
    <property type="molecule type" value="Genomic_DNA"/>
</dbReference>
<name>A0AAV4PGE5_CAEEX</name>
<gene>
    <name evidence="2" type="primary">Iars1</name>
    <name evidence="2" type="ORF">CEXT_792241</name>
</gene>
<evidence type="ECO:0000313" key="2">
    <source>
        <dbReference type="EMBL" id="GIX95595.1"/>
    </source>
</evidence>
<dbReference type="GO" id="GO:0005524">
    <property type="term" value="F:ATP binding"/>
    <property type="evidence" value="ECO:0007669"/>
    <property type="project" value="InterPro"/>
</dbReference>
<proteinExistence type="predicted"/>
<dbReference type="InterPro" id="IPR023586">
    <property type="entry name" value="Ile-tRNA-ligase_type2"/>
</dbReference>
<dbReference type="AlphaFoldDB" id="A0AAV4PGE5"/>